<comment type="caution">
    <text evidence="2">The sequence shown here is derived from an EMBL/GenBank/DDBJ whole genome shotgun (WGS) entry which is preliminary data.</text>
</comment>
<dbReference type="PANTHER" id="PTHR43040:SF1">
    <property type="entry name" value="RIBONUCLEASE D"/>
    <property type="match status" value="1"/>
</dbReference>
<proteinExistence type="predicted"/>
<reference evidence="2" key="2">
    <citation type="submission" date="2023-05" db="EMBL/GenBank/DDBJ databases">
        <authorList>
            <consortium name="Lawrence Berkeley National Laboratory"/>
            <person name="Steindorff A."/>
            <person name="Hensen N."/>
            <person name="Bonometti L."/>
            <person name="Westerberg I."/>
            <person name="Brannstrom I.O."/>
            <person name="Guillou S."/>
            <person name="Cros-Aarteil S."/>
            <person name="Calhoun S."/>
            <person name="Haridas S."/>
            <person name="Kuo A."/>
            <person name="Mondo S."/>
            <person name="Pangilinan J."/>
            <person name="Riley R."/>
            <person name="Labutti K."/>
            <person name="Andreopoulos B."/>
            <person name="Lipzen A."/>
            <person name="Chen C."/>
            <person name="Yanf M."/>
            <person name="Daum C."/>
            <person name="Ng V."/>
            <person name="Clum A."/>
            <person name="Ohm R."/>
            <person name="Martin F."/>
            <person name="Silar P."/>
            <person name="Natvig D."/>
            <person name="Lalanne C."/>
            <person name="Gautier V."/>
            <person name="Ament-Velasquez S.L."/>
            <person name="Kruys A."/>
            <person name="Hutchinson M.I."/>
            <person name="Powell A.J."/>
            <person name="Barry K."/>
            <person name="Miller A.N."/>
            <person name="Grigoriev I.V."/>
            <person name="Debuchy R."/>
            <person name="Gladieux P."/>
            <person name="Thoren M.H."/>
            <person name="Johannesson H."/>
        </authorList>
    </citation>
    <scope>NUCLEOTIDE SEQUENCE</scope>
    <source>
        <strain evidence="2">PSN293</strain>
    </source>
</reference>
<feature type="domain" description="3'-5' exonuclease" evidence="1">
    <location>
        <begin position="51"/>
        <end position="149"/>
    </location>
</feature>
<dbReference type="EMBL" id="MU858384">
    <property type="protein sequence ID" value="KAK4206573.1"/>
    <property type="molecule type" value="Genomic_DNA"/>
</dbReference>
<dbReference type="GO" id="GO:0003676">
    <property type="term" value="F:nucleic acid binding"/>
    <property type="evidence" value="ECO:0007669"/>
    <property type="project" value="InterPro"/>
</dbReference>
<evidence type="ECO:0000313" key="3">
    <source>
        <dbReference type="Proteomes" id="UP001301769"/>
    </source>
</evidence>
<dbReference type="SUPFAM" id="SSF53098">
    <property type="entry name" value="Ribonuclease H-like"/>
    <property type="match status" value="1"/>
</dbReference>
<name>A0AAN7B0N1_9PEZI</name>
<sequence>MAEIIASLGRINISRHVQSTPDWSIIDTPDAVSHLVDTICLDVGSDAPSQVPALYIDIQTVDDSTQGPSVTLLQIYLFPREHIYLVDVQTLGRQGTFETEGPAQGETLKTILESATIPKVFFDVRTDAEILYHRYGVSLGGVQDLQLMELAARAVCPRPLRHLSSLPRCINRDLNLSILEQITWDKWIALQKKGSQVEMANPRPLSKGSEMMELIGLVVLNVRYLPGLWGEYERRLRTDASHWKGGNETCVSREEVWRIRVEQETKKRVELDKSGQCPLVSVLLLLGERAGGS</sequence>
<evidence type="ECO:0000259" key="1">
    <source>
        <dbReference type="Pfam" id="PF01612"/>
    </source>
</evidence>
<dbReference type="InterPro" id="IPR036397">
    <property type="entry name" value="RNaseH_sf"/>
</dbReference>
<dbReference type="GO" id="GO:0006139">
    <property type="term" value="P:nucleobase-containing compound metabolic process"/>
    <property type="evidence" value="ECO:0007669"/>
    <property type="project" value="InterPro"/>
</dbReference>
<organism evidence="2 3">
    <name type="scientific">Rhypophila decipiens</name>
    <dbReference type="NCBI Taxonomy" id="261697"/>
    <lineage>
        <taxon>Eukaryota</taxon>
        <taxon>Fungi</taxon>
        <taxon>Dikarya</taxon>
        <taxon>Ascomycota</taxon>
        <taxon>Pezizomycotina</taxon>
        <taxon>Sordariomycetes</taxon>
        <taxon>Sordariomycetidae</taxon>
        <taxon>Sordariales</taxon>
        <taxon>Naviculisporaceae</taxon>
        <taxon>Rhypophila</taxon>
    </lineage>
</organism>
<dbReference type="Proteomes" id="UP001301769">
    <property type="component" value="Unassembled WGS sequence"/>
</dbReference>
<dbReference type="InterPro" id="IPR002562">
    <property type="entry name" value="3'-5'_exonuclease_dom"/>
</dbReference>
<dbReference type="AlphaFoldDB" id="A0AAN7B0N1"/>
<dbReference type="Pfam" id="PF01612">
    <property type="entry name" value="DNA_pol_A_exo1"/>
    <property type="match status" value="1"/>
</dbReference>
<gene>
    <name evidence="2" type="ORF">QBC37DRAFT_300544</name>
</gene>
<evidence type="ECO:0000313" key="2">
    <source>
        <dbReference type="EMBL" id="KAK4206573.1"/>
    </source>
</evidence>
<keyword evidence="3" id="KW-1185">Reference proteome</keyword>
<dbReference type="Gene3D" id="3.30.420.10">
    <property type="entry name" value="Ribonuclease H-like superfamily/Ribonuclease H"/>
    <property type="match status" value="1"/>
</dbReference>
<protein>
    <recommendedName>
        <fullName evidence="1">3'-5' exonuclease domain-containing protein</fullName>
    </recommendedName>
</protein>
<dbReference type="GO" id="GO:0008408">
    <property type="term" value="F:3'-5' exonuclease activity"/>
    <property type="evidence" value="ECO:0007669"/>
    <property type="project" value="InterPro"/>
</dbReference>
<accession>A0AAN7B0N1</accession>
<dbReference type="InterPro" id="IPR012337">
    <property type="entry name" value="RNaseH-like_sf"/>
</dbReference>
<dbReference type="PANTHER" id="PTHR43040">
    <property type="entry name" value="RIBONUCLEASE D"/>
    <property type="match status" value="1"/>
</dbReference>
<reference evidence="2" key="1">
    <citation type="journal article" date="2023" name="Mol. Phylogenet. Evol.">
        <title>Genome-scale phylogeny and comparative genomics of the fungal order Sordariales.</title>
        <authorList>
            <person name="Hensen N."/>
            <person name="Bonometti L."/>
            <person name="Westerberg I."/>
            <person name="Brannstrom I.O."/>
            <person name="Guillou S."/>
            <person name="Cros-Aarteil S."/>
            <person name="Calhoun S."/>
            <person name="Haridas S."/>
            <person name="Kuo A."/>
            <person name="Mondo S."/>
            <person name="Pangilinan J."/>
            <person name="Riley R."/>
            <person name="LaButti K."/>
            <person name="Andreopoulos B."/>
            <person name="Lipzen A."/>
            <person name="Chen C."/>
            <person name="Yan M."/>
            <person name="Daum C."/>
            <person name="Ng V."/>
            <person name="Clum A."/>
            <person name="Steindorff A."/>
            <person name="Ohm R.A."/>
            <person name="Martin F."/>
            <person name="Silar P."/>
            <person name="Natvig D.O."/>
            <person name="Lalanne C."/>
            <person name="Gautier V."/>
            <person name="Ament-Velasquez S.L."/>
            <person name="Kruys A."/>
            <person name="Hutchinson M.I."/>
            <person name="Powell A.J."/>
            <person name="Barry K."/>
            <person name="Miller A.N."/>
            <person name="Grigoriev I.V."/>
            <person name="Debuchy R."/>
            <person name="Gladieux P."/>
            <person name="Hiltunen Thoren M."/>
            <person name="Johannesson H."/>
        </authorList>
    </citation>
    <scope>NUCLEOTIDE SEQUENCE</scope>
    <source>
        <strain evidence="2">PSN293</strain>
    </source>
</reference>